<feature type="binding site" evidence="11">
    <location>
        <position position="194"/>
    </location>
    <ligand>
        <name>Zn(2+)</name>
        <dbReference type="ChEBI" id="CHEBI:29105"/>
    </ligand>
</feature>
<keyword evidence="7 11" id="KW-0067">ATP-binding</keyword>
<keyword evidence="13" id="KW-1185">Reference proteome</keyword>
<protein>
    <recommendedName>
        <fullName evidence="9 11">7-cyano-7-deazaguanine synthase</fullName>
        <ecNumber evidence="9 11">6.3.4.20</ecNumber>
    </recommendedName>
    <alternativeName>
        <fullName evidence="11">7-cyano-7-carbaguanine synthase</fullName>
    </alternativeName>
    <alternativeName>
        <fullName evidence="11">PreQ(0) synthase</fullName>
    </alternativeName>
    <alternativeName>
        <fullName evidence="11">Queuosine biosynthesis protein QueC</fullName>
    </alternativeName>
</protein>
<evidence type="ECO:0000256" key="10">
    <source>
        <dbReference type="ARBA" id="ARBA00047890"/>
    </source>
</evidence>
<dbReference type="Gene3D" id="3.40.50.620">
    <property type="entry name" value="HUPs"/>
    <property type="match status" value="1"/>
</dbReference>
<comment type="cofactor">
    <cofactor evidence="11">
        <name>Zn(2+)</name>
        <dbReference type="ChEBI" id="CHEBI:29105"/>
    </cofactor>
    <text evidence="11">Binds 1 zinc ion per subunit.</text>
</comment>
<feature type="binding site" evidence="11">
    <location>
        <begin position="16"/>
        <end position="26"/>
    </location>
    <ligand>
        <name>ATP</name>
        <dbReference type="ChEBI" id="CHEBI:30616"/>
    </ligand>
</feature>
<feature type="binding site" evidence="11">
    <location>
        <position position="202"/>
    </location>
    <ligand>
        <name>Zn(2+)</name>
        <dbReference type="ChEBI" id="CHEBI:29105"/>
    </ligand>
</feature>
<dbReference type="SUPFAM" id="SSF52402">
    <property type="entry name" value="Adenine nucleotide alpha hydrolases-like"/>
    <property type="match status" value="1"/>
</dbReference>
<evidence type="ECO:0000313" key="12">
    <source>
        <dbReference type="EMBL" id="STO93558.1"/>
    </source>
</evidence>
<feature type="binding site" evidence="11">
    <location>
        <position position="208"/>
    </location>
    <ligand>
        <name>Zn(2+)</name>
        <dbReference type="ChEBI" id="CHEBI:29105"/>
    </ligand>
</feature>
<comment type="function">
    <text evidence="11">Catalyzes the ATP-dependent conversion of 7-carboxy-7-deazaguanine (CDG) to 7-cyano-7-deazaguanine (preQ(0)).</text>
</comment>
<organism evidence="12 13">
    <name type="scientific">Haemophilus pittmaniae</name>
    <dbReference type="NCBI Taxonomy" id="249188"/>
    <lineage>
        <taxon>Bacteria</taxon>
        <taxon>Pseudomonadati</taxon>
        <taxon>Pseudomonadota</taxon>
        <taxon>Gammaproteobacteria</taxon>
        <taxon>Pasteurellales</taxon>
        <taxon>Pasteurellaceae</taxon>
        <taxon>Haemophilus</taxon>
    </lineage>
</organism>
<evidence type="ECO:0000256" key="3">
    <source>
        <dbReference type="ARBA" id="ARBA00022723"/>
    </source>
</evidence>
<dbReference type="Proteomes" id="UP000255264">
    <property type="component" value="Unassembled WGS sequence"/>
</dbReference>
<evidence type="ECO:0000256" key="6">
    <source>
        <dbReference type="ARBA" id="ARBA00022833"/>
    </source>
</evidence>
<comment type="pathway">
    <text evidence="1 11">Purine metabolism; 7-cyano-7-deazaguanine biosynthesis.</text>
</comment>
<evidence type="ECO:0000256" key="9">
    <source>
        <dbReference type="ARBA" id="ARBA00039149"/>
    </source>
</evidence>
<accession>A0A377IZZ8</accession>
<gene>
    <name evidence="11 12" type="primary">queC</name>
    <name evidence="12" type="ORF">NCTC13335_01442</name>
</gene>
<evidence type="ECO:0000256" key="2">
    <source>
        <dbReference type="ARBA" id="ARBA00022598"/>
    </source>
</evidence>
<dbReference type="EC" id="6.3.4.20" evidence="9 11"/>
<comment type="similarity">
    <text evidence="8 11">Belongs to the QueC family.</text>
</comment>
<dbReference type="GO" id="GO:0008616">
    <property type="term" value="P:tRNA queuosine(34) biosynthetic process"/>
    <property type="evidence" value="ECO:0007669"/>
    <property type="project" value="UniProtKB-UniRule"/>
</dbReference>
<dbReference type="PANTHER" id="PTHR42914">
    <property type="entry name" value="7-CYANO-7-DEAZAGUANINE SYNTHASE"/>
    <property type="match status" value="1"/>
</dbReference>
<dbReference type="UniPathway" id="UPA00391"/>
<feature type="binding site" evidence="11">
    <location>
        <position position="205"/>
    </location>
    <ligand>
        <name>Zn(2+)</name>
        <dbReference type="ChEBI" id="CHEBI:29105"/>
    </ligand>
</feature>
<dbReference type="OrthoDB" id="9789567at2"/>
<dbReference type="GO" id="GO:0005524">
    <property type="term" value="F:ATP binding"/>
    <property type="evidence" value="ECO:0007669"/>
    <property type="project" value="UniProtKB-UniRule"/>
</dbReference>
<dbReference type="AlphaFoldDB" id="A0A377IZZ8"/>
<dbReference type="CDD" id="cd01995">
    <property type="entry name" value="QueC-like"/>
    <property type="match status" value="1"/>
</dbReference>
<dbReference type="NCBIfam" id="TIGR00364">
    <property type="entry name" value="7-cyano-7-deazaguanine synthase QueC"/>
    <property type="match status" value="1"/>
</dbReference>
<evidence type="ECO:0000256" key="1">
    <source>
        <dbReference type="ARBA" id="ARBA00005061"/>
    </source>
</evidence>
<dbReference type="RefSeq" id="WP_115003253.1">
    <property type="nucleotide sequence ID" value="NZ_UGHS01000004.1"/>
</dbReference>
<dbReference type="Pfam" id="PF06508">
    <property type="entry name" value="QueC"/>
    <property type="match status" value="1"/>
</dbReference>
<evidence type="ECO:0000256" key="5">
    <source>
        <dbReference type="ARBA" id="ARBA00022785"/>
    </source>
</evidence>
<evidence type="ECO:0000256" key="8">
    <source>
        <dbReference type="ARBA" id="ARBA00037993"/>
    </source>
</evidence>
<keyword evidence="3 11" id="KW-0479">Metal-binding</keyword>
<dbReference type="GO" id="GO:0016879">
    <property type="term" value="F:ligase activity, forming carbon-nitrogen bonds"/>
    <property type="evidence" value="ECO:0007669"/>
    <property type="project" value="UniProtKB-UniRule"/>
</dbReference>
<keyword evidence="6 11" id="KW-0862">Zinc</keyword>
<evidence type="ECO:0000256" key="4">
    <source>
        <dbReference type="ARBA" id="ARBA00022741"/>
    </source>
</evidence>
<name>A0A377IZZ8_9PAST</name>
<evidence type="ECO:0000256" key="7">
    <source>
        <dbReference type="ARBA" id="ARBA00022840"/>
    </source>
</evidence>
<dbReference type="InterPro" id="IPR018317">
    <property type="entry name" value="QueC"/>
</dbReference>
<evidence type="ECO:0000313" key="13">
    <source>
        <dbReference type="Proteomes" id="UP000255264"/>
    </source>
</evidence>
<keyword evidence="5 11" id="KW-0671">Queuosine biosynthesis</keyword>
<comment type="catalytic activity">
    <reaction evidence="10 11">
        <text>7-carboxy-7-carbaguanine + NH4(+) + 2 ATP = 7-cyano-7-carbaguanine + 2 AMP + 2 diphosphate + 2 H(+)</text>
        <dbReference type="Rhea" id="RHEA:27982"/>
        <dbReference type="ChEBI" id="CHEBI:15378"/>
        <dbReference type="ChEBI" id="CHEBI:28938"/>
        <dbReference type="ChEBI" id="CHEBI:30616"/>
        <dbReference type="ChEBI" id="CHEBI:33019"/>
        <dbReference type="ChEBI" id="CHEBI:45075"/>
        <dbReference type="ChEBI" id="CHEBI:61036"/>
        <dbReference type="ChEBI" id="CHEBI:456215"/>
        <dbReference type="EC" id="6.3.4.20"/>
    </reaction>
</comment>
<dbReference type="InterPro" id="IPR014729">
    <property type="entry name" value="Rossmann-like_a/b/a_fold"/>
</dbReference>
<keyword evidence="2 11" id="KW-0436">Ligase</keyword>
<dbReference type="PIRSF" id="PIRSF006293">
    <property type="entry name" value="ExsB"/>
    <property type="match status" value="1"/>
</dbReference>
<reference evidence="12 13" key="1">
    <citation type="submission" date="2018-06" db="EMBL/GenBank/DDBJ databases">
        <authorList>
            <consortium name="Pathogen Informatics"/>
            <person name="Doyle S."/>
        </authorList>
    </citation>
    <scope>NUCLEOTIDE SEQUENCE [LARGE SCALE GENOMIC DNA]</scope>
    <source>
        <strain evidence="12 13">NCTC13335</strain>
    </source>
</reference>
<dbReference type="GO" id="GO:0008270">
    <property type="term" value="F:zinc ion binding"/>
    <property type="evidence" value="ECO:0007669"/>
    <property type="project" value="UniProtKB-UniRule"/>
</dbReference>
<dbReference type="PANTHER" id="PTHR42914:SF1">
    <property type="entry name" value="7-CYANO-7-DEAZAGUANINE SYNTHASE"/>
    <property type="match status" value="1"/>
</dbReference>
<sequence>MNIANPNRNRKALVIFSGGQDSTTCLIQAIAEYGVENVETVTFQYGQRHAIELAKARWIAQDLGVKQTLIDTSVIKSITHNALMDENATIEQKDGELPNTFVDGRNALFLLYAAIYAKGQGIHDIITGVCETDFSGYPDCRDVFVKSMNVALNLAMDYPFNLKTPLMYLTKAQTWALADELGALDYVRQHSHTCYEGVEGGCGECPSCKLRDNGLQEYLAAKAEANCV</sequence>
<dbReference type="EMBL" id="UGHS01000004">
    <property type="protein sequence ID" value="STO93558.1"/>
    <property type="molecule type" value="Genomic_DNA"/>
</dbReference>
<keyword evidence="4 11" id="KW-0547">Nucleotide-binding</keyword>
<proteinExistence type="inferred from homology"/>
<dbReference type="HAMAP" id="MF_01633">
    <property type="entry name" value="QueC"/>
    <property type="match status" value="1"/>
</dbReference>
<evidence type="ECO:0000256" key="11">
    <source>
        <dbReference type="HAMAP-Rule" id="MF_01633"/>
    </source>
</evidence>